<dbReference type="EMBL" id="ML978721">
    <property type="protein sequence ID" value="KAF2087090.1"/>
    <property type="molecule type" value="Genomic_DNA"/>
</dbReference>
<accession>A0A9P4LV29</accession>
<reference evidence="1" key="1">
    <citation type="journal article" date="2020" name="Stud. Mycol.">
        <title>101 Dothideomycetes genomes: a test case for predicting lifestyles and emergence of pathogens.</title>
        <authorList>
            <person name="Haridas S."/>
            <person name="Albert R."/>
            <person name="Binder M."/>
            <person name="Bloem J."/>
            <person name="Labutti K."/>
            <person name="Salamov A."/>
            <person name="Andreopoulos B."/>
            <person name="Baker S."/>
            <person name="Barry K."/>
            <person name="Bills G."/>
            <person name="Bluhm B."/>
            <person name="Cannon C."/>
            <person name="Castanera R."/>
            <person name="Culley D."/>
            <person name="Daum C."/>
            <person name="Ezra D."/>
            <person name="Gonzalez J."/>
            <person name="Henrissat B."/>
            <person name="Kuo A."/>
            <person name="Liang C."/>
            <person name="Lipzen A."/>
            <person name="Lutzoni F."/>
            <person name="Magnuson J."/>
            <person name="Mondo S."/>
            <person name="Nolan M."/>
            <person name="Ohm R."/>
            <person name="Pangilinan J."/>
            <person name="Park H.-J."/>
            <person name="Ramirez L."/>
            <person name="Alfaro M."/>
            <person name="Sun H."/>
            <person name="Tritt A."/>
            <person name="Yoshinaga Y."/>
            <person name="Zwiers L.-H."/>
            <person name="Turgeon B."/>
            <person name="Goodwin S."/>
            <person name="Spatafora J."/>
            <person name="Crous P."/>
            <person name="Grigoriev I."/>
        </authorList>
    </citation>
    <scope>NUCLEOTIDE SEQUENCE</scope>
    <source>
        <strain evidence="1">CBS 121410</strain>
    </source>
</reference>
<dbReference type="OrthoDB" id="3939290at2759"/>
<keyword evidence="2" id="KW-1185">Reference proteome</keyword>
<name>A0A9P4LV29_9PEZI</name>
<evidence type="ECO:0000313" key="1">
    <source>
        <dbReference type="EMBL" id="KAF2087090.1"/>
    </source>
</evidence>
<comment type="caution">
    <text evidence="1">The sequence shown here is derived from an EMBL/GenBank/DDBJ whole genome shotgun (WGS) entry which is preliminary data.</text>
</comment>
<proteinExistence type="predicted"/>
<dbReference type="Proteomes" id="UP000799776">
    <property type="component" value="Unassembled WGS sequence"/>
</dbReference>
<sequence>MIDQRQSHQRLRNWERHAREKLMKQLSTIDLPTSERLNNLEIDYGEERTARETRTNLGQPMSLPDIDFYDEYNQQRHFLRQGLLKTEAEVEELRRQCVTAGLMSEPNESKAESRTMYPSSDVRSARDGPPRYWYRLPYSEVNTVIKSSMALLSTRARVNEWLNQVLRVTGIELILSQHQPDEPNDMSTSLNTLAEWEEIDESEIFMAYRTSEEGPSATL</sequence>
<protein>
    <submittedName>
        <fullName evidence="1">Uncharacterized protein</fullName>
    </submittedName>
</protein>
<dbReference type="AlphaFoldDB" id="A0A9P4LV29"/>
<gene>
    <name evidence="1" type="ORF">K490DRAFT_57162</name>
</gene>
<organism evidence="1 2">
    <name type="scientific">Saccharata proteae CBS 121410</name>
    <dbReference type="NCBI Taxonomy" id="1314787"/>
    <lineage>
        <taxon>Eukaryota</taxon>
        <taxon>Fungi</taxon>
        <taxon>Dikarya</taxon>
        <taxon>Ascomycota</taxon>
        <taxon>Pezizomycotina</taxon>
        <taxon>Dothideomycetes</taxon>
        <taxon>Dothideomycetes incertae sedis</taxon>
        <taxon>Botryosphaeriales</taxon>
        <taxon>Saccharataceae</taxon>
        <taxon>Saccharata</taxon>
    </lineage>
</organism>
<evidence type="ECO:0000313" key="2">
    <source>
        <dbReference type="Proteomes" id="UP000799776"/>
    </source>
</evidence>